<dbReference type="CTD" id="26291"/>
<dbReference type="PROSITE" id="PS00247">
    <property type="entry name" value="HBGF_FGF"/>
    <property type="match status" value="1"/>
</dbReference>
<dbReference type="KEGG" id="gsh:117368347"/>
<dbReference type="CDD" id="cd23332">
    <property type="entry name" value="beta-trefoil_FGF21"/>
    <property type="match status" value="1"/>
</dbReference>
<accession>A0A6P8SHA7</accession>
<organism evidence="3 4">
    <name type="scientific">Geotrypetes seraphini</name>
    <name type="common">Gaboon caecilian</name>
    <name type="synonym">Caecilia seraphini</name>
    <dbReference type="NCBI Taxonomy" id="260995"/>
    <lineage>
        <taxon>Eukaryota</taxon>
        <taxon>Metazoa</taxon>
        <taxon>Chordata</taxon>
        <taxon>Craniata</taxon>
        <taxon>Vertebrata</taxon>
        <taxon>Euteleostomi</taxon>
        <taxon>Amphibia</taxon>
        <taxon>Gymnophiona</taxon>
        <taxon>Geotrypetes</taxon>
    </lineage>
</organism>
<keyword evidence="3" id="KW-1185">Reference proteome</keyword>
<comment type="similarity">
    <text evidence="1 2">Belongs to the heparin-binding growth factors family.</text>
</comment>
<evidence type="ECO:0000256" key="2">
    <source>
        <dbReference type="RuleBase" id="RU049442"/>
    </source>
</evidence>
<evidence type="ECO:0000313" key="3">
    <source>
        <dbReference type="Proteomes" id="UP000515159"/>
    </source>
</evidence>
<evidence type="ECO:0000313" key="4">
    <source>
        <dbReference type="RefSeq" id="XP_033817817.1"/>
    </source>
</evidence>
<reference evidence="4" key="1">
    <citation type="submission" date="2025-08" db="UniProtKB">
        <authorList>
            <consortium name="RefSeq"/>
        </authorList>
    </citation>
    <scope>IDENTIFICATION</scope>
</reference>
<gene>
    <name evidence="4" type="primary">FGF21</name>
</gene>
<dbReference type="PANTHER" id="PTHR11486">
    <property type="entry name" value="FIBROBLAST GROWTH FACTOR"/>
    <property type="match status" value="1"/>
</dbReference>
<proteinExistence type="inferred from homology"/>
<dbReference type="Proteomes" id="UP000515159">
    <property type="component" value="Chromosome 10"/>
</dbReference>
<dbReference type="InterPro" id="IPR002209">
    <property type="entry name" value="Fibroblast_GF_fam"/>
</dbReference>
<dbReference type="InParanoid" id="A0A6P8SHA7"/>
<dbReference type="OrthoDB" id="5987799at2759"/>
<dbReference type="AlphaFoldDB" id="A0A6P8SHA7"/>
<dbReference type="GeneID" id="117368347"/>
<dbReference type="InterPro" id="IPR008996">
    <property type="entry name" value="IL1/FGF"/>
</dbReference>
<dbReference type="PRINTS" id="PR00262">
    <property type="entry name" value="IL1HBGF"/>
</dbReference>
<protein>
    <recommendedName>
        <fullName evidence="2">Fibroblast growth factor</fullName>
        <shortName evidence="2">FGF</shortName>
    </recommendedName>
</protein>
<name>A0A6P8SHA7_GEOSA</name>
<dbReference type="GO" id="GO:0008083">
    <property type="term" value="F:growth factor activity"/>
    <property type="evidence" value="ECO:0007669"/>
    <property type="project" value="InterPro"/>
</dbReference>
<evidence type="ECO:0000256" key="1">
    <source>
        <dbReference type="ARBA" id="ARBA00007936"/>
    </source>
</evidence>
<dbReference type="SUPFAM" id="SSF50353">
    <property type="entry name" value="Cytokine"/>
    <property type="match status" value="1"/>
</dbReference>
<dbReference type="Pfam" id="PF00167">
    <property type="entry name" value="FGF"/>
    <property type="match status" value="1"/>
</dbReference>
<sequence length="220" mass="24968">MLFLLRTSFDRPALGWLWIFVVLEVTHLRRALAFPLHDANPLFQFSDLVRLRHLYTADDNIQLHLQIADDGEVTGTKEQNIYSLLEIKAVKPSILVIRGKKSLRYLCMDATGSLFGSEVYSDTDCHFREVPLSDGYNLYFSEKHRMPLTLSDVRTGGIWTGRALPPLSHFLPLVNRVPIEAAYLSLDSFEGLGENGLREGLEDPFNMVQQRDIFSPSLAS</sequence>
<dbReference type="SMART" id="SM00442">
    <property type="entry name" value="FGF"/>
    <property type="match status" value="1"/>
</dbReference>
<dbReference type="Gene3D" id="2.80.10.50">
    <property type="match status" value="1"/>
</dbReference>
<dbReference type="RefSeq" id="XP_033817817.1">
    <property type="nucleotide sequence ID" value="XM_033961926.1"/>
</dbReference>